<evidence type="ECO:0000313" key="1">
    <source>
        <dbReference type="EMBL" id="NRV09449.1"/>
    </source>
</evidence>
<dbReference type="EMBL" id="JABSXK010000001">
    <property type="protein sequence ID" value="NRV09449.1"/>
    <property type="molecule type" value="Genomic_DNA"/>
</dbReference>
<evidence type="ECO:0000313" key="2">
    <source>
        <dbReference type="Proteomes" id="UP000821656"/>
    </source>
</evidence>
<gene>
    <name evidence="1" type="ORF">DFH45_002412</name>
</gene>
<dbReference type="SUPFAM" id="SSF56784">
    <property type="entry name" value="HAD-like"/>
    <property type="match status" value="1"/>
</dbReference>
<dbReference type="Gene3D" id="3.40.50.1000">
    <property type="entry name" value="HAD superfamily/HAD-like"/>
    <property type="match status" value="1"/>
</dbReference>
<sequence length="44" mass="5009">MFTEFPISFAMENAIPEIKEIAKYITDANYNSGVAKSVYKILHL</sequence>
<reference evidence="1" key="1">
    <citation type="submission" date="2020-05" db="EMBL/GenBank/DDBJ databases">
        <title>Genomic insights into acetone-butanol-ethanol (ABE) fermentation by sequencing solventogenic clostridia strains.</title>
        <authorList>
            <person name="Brown S."/>
        </authorList>
    </citation>
    <scope>NUCLEOTIDE SEQUENCE</scope>
    <source>
        <strain evidence="1">DJ126</strain>
    </source>
</reference>
<keyword evidence="1" id="KW-0378">Hydrolase</keyword>
<name>A0A9Q5D3H8_CLOBE</name>
<accession>A0A9Q5D3H8</accession>
<comment type="caution">
    <text evidence="1">The sequence shown here is derived from an EMBL/GenBank/DDBJ whole genome shotgun (WGS) entry which is preliminary data.</text>
</comment>
<dbReference type="Proteomes" id="UP000821656">
    <property type="component" value="Unassembled WGS sequence"/>
</dbReference>
<dbReference type="InterPro" id="IPR023214">
    <property type="entry name" value="HAD_sf"/>
</dbReference>
<dbReference type="InterPro" id="IPR036412">
    <property type="entry name" value="HAD-like_sf"/>
</dbReference>
<proteinExistence type="predicted"/>
<protein>
    <submittedName>
        <fullName evidence="1">Hydroxymethylpyrimidine pyrophosphatase-like HAD family hydrolase</fullName>
    </submittedName>
</protein>
<dbReference type="Pfam" id="PF08282">
    <property type="entry name" value="Hydrolase_3"/>
    <property type="match status" value="1"/>
</dbReference>
<dbReference type="GO" id="GO:0016787">
    <property type="term" value="F:hydrolase activity"/>
    <property type="evidence" value="ECO:0007669"/>
    <property type="project" value="UniProtKB-KW"/>
</dbReference>
<dbReference type="AlphaFoldDB" id="A0A9Q5D3H8"/>
<organism evidence="1 2">
    <name type="scientific">Clostridium beijerinckii</name>
    <name type="common">Clostridium MP</name>
    <dbReference type="NCBI Taxonomy" id="1520"/>
    <lineage>
        <taxon>Bacteria</taxon>
        <taxon>Bacillati</taxon>
        <taxon>Bacillota</taxon>
        <taxon>Clostridia</taxon>
        <taxon>Eubacteriales</taxon>
        <taxon>Clostridiaceae</taxon>
        <taxon>Clostridium</taxon>
    </lineage>
</organism>